<dbReference type="EMBL" id="CM056810">
    <property type="protein sequence ID" value="KAJ8646220.1"/>
    <property type="molecule type" value="Genomic_DNA"/>
</dbReference>
<evidence type="ECO:0000313" key="1">
    <source>
        <dbReference type="EMBL" id="KAJ8646220.1"/>
    </source>
</evidence>
<sequence>MQHNRALENQNDNLSLMLYLYNPRGTHLYLVERGGVGRCKFTMIDAQLTGLKRPFCTGLNGRFDIRGSCNGLLFITFLDINQSVYVLNPITRECLMLPIKESCSTRIVGFGFHSARNEYKVLRVAYDSPWFDNSTSAKADILTLGTNAWRQIKDFPHSCMKCLDMPSQYLSTVLVNGCLHWCRDGHIVALDMEDEKFGVVTTPDSSNGSPPSEVLYHLMVWKGYLTVVQWSYGDPSRASTHIWVMKKYNV</sequence>
<protein>
    <submittedName>
        <fullName evidence="1">Uncharacterized protein</fullName>
    </submittedName>
</protein>
<keyword evidence="2" id="KW-1185">Reference proteome</keyword>
<comment type="caution">
    <text evidence="1">The sequence shown here is derived from an EMBL/GenBank/DDBJ whole genome shotgun (WGS) entry which is preliminary data.</text>
</comment>
<proteinExistence type="predicted"/>
<accession>A0ACC2MLF8</accession>
<dbReference type="Proteomes" id="UP001234297">
    <property type="component" value="Chromosome 2"/>
</dbReference>
<reference evidence="1 2" key="1">
    <citation type="journal article" date="2022" name="Hortic Res">
        <title>A haplotype resolved chromosomal level avocado genome allows analysis of novel avocado genes.</title>
        <authorList>
            <person name="Nath O."/>
            <person name="Fletcher S.J."/>
            <person name="Hayward A."/>
            <person name="Shaw L.M."/>
            <person name="Masouleh A.K."/>
            <person name="Furtado A."/>
            <person name="Henry R.J."/>
            <person name="Mitter N."/>
        </authorList>
    </citation>
    <scope>NUCLEOTIDE SEQUENCE [LARGE SCALE GENOMIC DNA]</scope>
    <source>
        <strain evidence="2">cv. Hass</strain>
    </source>
</reference>
<evidence type="ECO:0000313" key="2">
    <source>
        <dbReference type="Proteomes" id="UP001234297"/>
    </source>
</evidence>
<gene>
    <name evidence="1" type="ORF">MRB53_007968</name>
</gene>
<organism evidence="1 2">
    <name type="scientific">Persea americana</name>
    <name type="common">Avocado</name>
    <dbReference type="NCBI Taxonomy" id="3435"/>
    <lineage>
        <taxon>Eukaryota</taxon>
        <taxon>Viridiplantae</taxon>
        <taxon>Streptophyta</taxon>
        <taxon>Embryophyta</taxon>
        <taxon>Tracheophyta</taxon>
        <taxon>Spermatophyta</taxon>
        <taxon>Magnoliopsida</taxon>
        <taxon>Magnoliidae</taxon>
        <taxon>Laurales</taxon>
        <taxon>Lauraceae</taxon>
        <taxon>Persea</taxon>
    </lineage>
</organism>
<name>A0ACC2MLF8_PERAE</name>